<dbReference type="InterPro" id="IPR000873">
    <property type="entry name" value="AMP-dep_synth/lig_dom"/>
</dbReference>
<keyword evidence="3" id="KW-0436">Ligase</keyword>
<proteinExistence type="inferred from homology"/>
<organism evidence="9 10">
    <name type="scientific">Candidatus Brocadia fulgida</name>
    <dbReference type="NCBI Taxonomy" id="380242"/>
    <lineage>
        <taxon>Bacteria</taxon>
        <taxon>Pseudomonadati</taxon>
        <taxon>Planctomycetota</taxon>
        <taxon>Candidatus Brocadiia</taxon>
        <taxon>Candidatus Brocadiales</taxon>
        <taxon>Candidatus Brocadiaceae</taxon>
        <taxon>Candidatus Brocadia</taxon>
    </lineage>
</organism>
<dbReference type="SUPFAM" id="SSF56801">
    <property type="entry name" value="Acetyl-CoA synthetase-like"/>
    <property type="match status" value="1"/>
</dbReference>
<comment type="similarity">
    <text evidence="1">Belongs to the ATP-dependent AMP-binding enzyme family.</text>
</comment>
<keyword evidence="6" id="KW-0007">Acetylation</keyword>
<dbReference type="EMBL" id="LAQJ01000253">
    <property type="protein sequence ID" value="KKO18582.1"/>
    <property type="molecule type" value="Genomic_DNA"/>
</dbReference>
<name>A0A0M2URU3_9BACT</name>
<dbReference type="PROSITE" id="PS00455">
    <property type="entry name" value="AMP_BINDING"/>
    <property type="match status" value="1"/>
</dbReference>
<dbReference type="CDD" id="cd05969">
    <property type="entry name" value="MACS_like_4"/>
    <property type="match status" value="1"/>
</dbReference>
<evidence type="ECO:0000313" key="10">
    <source>
        <dbReference type="Proteomes" id="UP000034954"/>
    </source>
</evidence>
<evidence type="ECO:0000256" key="6">
    <source>
        <dbReference type="ARBA" id="ARBA00022990"/>
    </source>
</evidence>
<dbReference type="Pfam" id="PF00501">
    <property type="entry name" value="AMP-binding"/>
    <property type="match status" value="1"/>
</dbReference>
<dbReference type="AlphaFoldDB" id="A0A0M2URU3"/>
<evidence type="ECO:0000256" key="4">
    <source>
        <dbReference type="ARBA" id="ARBA00022741"/>
    </source>
</evidence>
<accession>A0A0M2URU3</accession>
<dbReference type="InterPro" id="IPR025110">
    <property type="entry name" value="AMP-bd_C"/>
</dbReference>
<dbReference type="InterPro" id="IPR042099">
    <property type="entry name" value="ANL_N_sf"/>
</dbReference>
<keyword evidence="10" id="KW-1185">Reference proteome</keyword>
<dbReference type="FunFam" id="3.30.300.30:FF:000005">
    <property type="entry name" value="Acyl-coenzyme A synthetase ACSM5, mitochondrial"/>
    <property type="match status" value="1"/>
</dbReference>
<dbReference type="Pfam" id="PF13193">
    <property type="entry name" value="AMP-binding_C"/>
    <property type="match status" value="1"/>
</dbReference>
<dbReference type="NCBIfam" id="NF003313">
    <property type="entry name" value="PRK04319.1"/>
    <property type="match status" value="1"/>
</dbReference>
<dbReference type="GO" id="GO:0003987">
    <property type="term" value="F:acetate-CoA ligase activity"/>
    <property type="evidence" value="ECO:0007669"/>
    <property type="project" value="UniProtKB-EC"/>
</dbReference>
<dbReference type="PATRIC" id="fig|380242.3.peg.3377"/>
<evidence type="ECO:0000256" key="2">
    <source>
        <dbReference type="ARBA" id="ARBA00013275"/>
    </source>
</evidence>
<dbReference type="InterPro" id="IPR020845">
    <property type="entry name" value="AMP-binding_CS"/>
</dbReference>
<dbReference type="GO" id="GO:0005524">
    <property type="term" value="F:ATP binding"/>
    <property type="evidence" value="ECO:0007669"/>
    <property type="project" value="UniProtKB-KW"/>
</dbReference>
<dbReference type="GO" id="GO:0006085">
    <property type="term" value="P:acetyl-CoA biosynthetic process"/>
    <property type="evidence" value="ECO:0007669"/>
    <property type="project" value="TreeGrafter"/>
</dbReference>
<keyword evidence="4" id="KW-0547">Nucleotide-binding</keyword>
<dbReference type="GO" id="GO:0005829">
    <property type="term" value="C:cytosol"/>
    <property type="evidence" value="ECO:0007669"/>
    <property type="project" value="TreeGrafter"/>
</dbReference>
<evidence type="ECO:0000256" key="1">
    <source>
        <dbReference type="ARBA" id="ARBA00006432"/>
    </source>
</evidence>
<evidence type="ECO:0000259" key="8">
    <source>
        <dbReference type="Pfam" id="PF13193"/>
    </source>
</evidence>
<feature type="domain" description="AMP-binding enzyme C-terminal" evidence="8">
    <location>
        <begin position="483"/>
        <end position="561"/>
    </location>
</feature>
<protein>
    <recommendedName>
        <fullName evidence="2">acetate--CoA ligase</fullName>
        <ecNumber evidence="2">6.2.1.1</ecNumber>
    </recommendedName>
</protein>
<dbReference type="Proteomes" id="UP000034954">
    <property type="component" value="Unassembled WGS sequence"/>
</dbReference>
<evidence type="ECO:0000259" key="7">
    <source>
        <dbReference type="Pfam" id="PF00501"/>
    </source>
</evidence>
<reference evidence="9 10" key="1">
    <citation type="journal article" date="2013" name="BMC Microbiol.">
        <title>Identification of the type II cytochrome c maturation pathway in anammox bacteria by comparative genomics.</title>
        <authorList>
            <person name="Ferousi C."/>
            <person name="Speth D.R."/>
            <person name="Reimann J."/>
            <person name="Op den Camp H.J."/>
            <person name="Allen J.W."/>
            <person name="Keltjens J.T."/>
            <person name="Jetten M.S."/>
        </authorList>
    </citation>
    <scope>NUCLEOTIDE SEQUENCE [LARGE SCALE GENOMIC DNA]</scope>
    <source>
        <strain evidence="9">RU1</strain>
    </source>
</reference>
<dbReference type="PANTHER" id="PTHR24095">
    <property type="entry name" value="ACETYL-COENZYME A SYNTHETASE"/>
    <property type="match status" value="1"/>
</dbReference>
<dbReference type="PANTHER" id="PTHR24095:SF14">
    <property type="entry name" value="ACETYL-COENZYME A SYNTHETASE 1"/>
    <property type="match status" value="1"/>
</dbReference>
<gene>
    <name evidence="9" type="ORF">BROFUL_02730</name>
</gene>
<evidence type="ECO:0000256" key="3">
    <source>
        <dbReference type="ARBA" id="ARBA00022598"/>
    </source>
</evidence>
<dbReference type="Gene3D" id="3.30.300.30">
    <property type="match status" value="1"/>
</dbReference>
<dbReference type="Gene3D" id="3.40.50.12780">
    <property type="entry name" value="N-terminal domain of ligase-like"/>
    <property type="match status" value="1"/>
</dbReference>
<evidence type="ECO:0000313" key="9">
    <source>
        <dbReference type="EMBL" id="KKO18582.1"/>
    </source>
</evidence>
<evidence type="ECO:0000256" key="5">
    <source>
        <dbReference type="ARBA" id="ARBA00022840"/>
    </source>
</evidence>
<comment type="caution">
    <text evidence="9">The sequence shown here is derived from an EMBL/GenBank/DDBJ whole genome shotgun (WGS) entry which is preliminary data.</text>
</comment>
<dbReference type="InterPro" id="IPR045851">
    <property type="entry name" value="AMP-bd_C_sf"/>
</dbReference>
<sequence length="584" mass="66062">MVTGVMKSGEIINKAPVVTGLVNYEQAGKEFSWEAVKKELFLPDNPAKKANIAYEAIDKHAQSWRKNKVALYWEGPDGTRQKYTFLELKNLSDKCANMLRSIGVKKGDRVFIFLPRLPELYISIIAIAKLGAIAGPMFSAFGPDAVRDRLQNSEAKVLITTQELKERVDTVLWELPKLERIVLVDYRKEYELEEKDVCYATLMKDASDKFEAVGLELEDPLYILYTSGTTGKSKGITHVHYDMISYYITTKWVLDLRDEDIYWCTADPGWVTGTVYGLWGPWLNGVSSYIYDGRFDAAKWYEIIQTYKITVWYTAPTALRMLMKAGDDLIKKYDLTSLRYICSVGEPLNPEVIRWGVKVYQLPIHDTWWQTETGAIMIANYPCLPIKPGSMGKPFPGTKAAIIDGKGNELPAGQHGLLALQPGWPSMLRAVWGDEKRFREYFSINGWYATGDTAYKDEDGYFWFVGRADDVINTSGHRVGPFEVESALLEHRAVAEAGVIGKPDVERGEIIKAFVVLREGFAISKALEEEIKVFIKHRLAAHAYPREIEFCGNLPKTRSGKIMRRLLKARDLGLPTGDISTLED</sequence>
<feature type="domain" description="AMP-dependent synthetase/ligase" evidence="7">
    <location>
        <begin position="59"/>
        <end position="418"/>
    </location>
</feature>
<keyword evidence="5" id="KW-0067">ATP-binding</keyword>
<dbReference type="EC" id="6.2.1.1" evidence="2"/>